<evidence type="ECO:0000313" key="4">
    <source>
        <dbReference type="EMBL" id="EAQ31943.1"/>
    </source>
</evidence>
<comment type="caution">
    <text evidence="4">The sequence shown here is derived from an EMBL/GenBank/DDBJ whole genome shotgun (WGS) entry which is preliminary data.</text>
</comment>
<evidence type="ECO:0000259" key="3">
    <source>
        <dbReference type="Pfam" id="PF12729"/>
    </source>
</evidence>
<keyword evidence="5" id="KW-1185">Reference proteome</keyword>
<evidence type="ECO:0000256" key="2">
    <source>
        <dbReference type="SAM" id="Phobius"/>
    </source>
</evidence>
<protein>
    <recommendedName>
        <fullName evidence="3">Chemotaxis methyl-accepting receptor HlyB-like 4HB MCP domain-containing protein</fullName>
    </recommendedName>
</protein>
<feature type="domain" description="Chemotaxis methyl-accepting receptor HlyB-like 4HB MCP" evidence="3">
    <location>
        <begin position="18"/>
        <end position="126"/>
    </location>
</feature>
<gene>
    <name evidence="4" type="ORF">OS145_11651</name>
</gene>
<dbReference type="EMBL" id="AAMX01000010">
    <property type="protein sequence ID" value="EAQ31943.1"/>
    <property type="molecule type" value="Genomic_DNA"/>
</dbReference>
<organism evidence="4 5">
    <name type="scientific">Idiomarina baltica OS145</name>
    <dbReference type="NCBI Taxonomy" id="314276"/>
    <lineage>
        <taxon>Bacteria</taxon>
        <taxon>Pseudomonadati</taxon>
        <taxon>Pseudomonadota</taxon>
        <taxon>Gammaproteobacteria</taxon>
        <taxon>Alteromonadales</taxon>
        <taxon>Idiomarinaceae</taxon>
        <taxon>Idiomarina</taxon>
    </lineage>
</organism>
<feature type="transmembrane region" description="Helical" evidence="2">
    <location>
        <begin position="260"/>
        <end position="282"/>
    </location>
</feature>
<dbReference type="Pfam" id="PF12729">
    <property type="entry name" value="4HB_MCP_1"/>
    <property type="match status" value="1"/>
</dbReference>
<feature type="coiled-coil region" evidence="1">
    <location>
        <begin position="151"/>
        <end position="205"/>
    </location>
</feature>
<keyword evidence="2" id="KW-1133">Transmembrane helix</keyword>
<proteinExistence type="predicted"/>
<name>A0ABM9WLW7_9GAMM</name>
<accession>A0ABM9WLW7</accession>
<sequence length="357" mass="38932">MTRLVNGPAEQARKSARLERDMQELASLAKSFILERNATAMQQLKSDILTKAASMEQRAASIKPLLSAEELNEFTVIEQSITRYRAIVDQVMSLSLLNSNVRARSISNEQISPLVDELQGGISQLNLTLEQQRVLLVKLGDIQALQKEVILAQQQSTMVRLQNRIDDNLQQIMMLLRSLPESAAVKQYSDKLNGLEAHLQQLATTSQENGNNRAFDLLTGEGAQILAEAQTQLAQLVTSSNDKMTRAVAQTDADYQQTRAVLLTSVIIAIILGVIAAAIVVLRVNEVSRIAQIIGNGNLNQNFSNAASDSDIYGVLRNMNHRLRGIVGEVKESAGNVSSGSIQLSSTSQQVAQGATE</sequence>
<reference evidence="4 5" key="1">
    <citation type="submission" date="2006-01" db="EMBL/GenBank/DDBJ databases">
        <authorList>
            <person name="Brettar I."/>
            <person name="Hofle M."/>
            <person name="Ferriera S."/>
            <person name="Johnson J."/>
            <person name="Kravitz S."/>
            <person name="Halpern A."/>
            <person name="Remington K."/>
            <person name="Beeson K."/>
            <person name="Tran B."/>
            <person name="Rogers Y.-H."/>
            <person name="Friedman R."/>
            <person name="Venter J.C."/>
        </authorList>
    </citation>
    <scope>NUCLEOTIDE SEQUENCE [LARGE SCALE GENOMIC DNA]</scope>
    <source>
        <strain evidence="4 5">OS145</strain>
    </source>
</reference>
<keyword evidence="1" id="KW-0175">Coiled coil</keyword>
<dbReference type="Gene3D" id="1.10.287.950">
    <property type="entry name" value="Methyl-accepting chemotaxis protein"/>
    <property type="match status" value="1"/>
</dbReference>
<dbReference type="Proteomes" id="UP000016543">
    <property type="component" value="Unassembled WGS sequence"/>
</dbReference>
<dbReference type="InterPro" id="IPR024478">
    <property type="entry name" value="HlyB_4HB_MCP"/>
</dbReference>
<evidence type="ECO:0000256" key="1">
    <source>
        <dbReference type="SAM" id="Coils"/>
    </source>
</evidence>
<keyword evidence="2" id="KW-0472">Membrane</keyword>
<dbReference type="RefSeq" id="WP_006955019.1">
    <property type="nucleotide sequence ID" value="NZ_CH672404.1"/>
</dbReference>
<keyword evidence="2" id="KW-0812">Transmembrane</keyword>
<evidence type="ECO:0000313" key="5">
    <source>
        <dbReference type="Proteomes" id="UP000016543"/>
    </source>
</evidence>